<evidence type="ECO:0000256" key="2">
    <source>
        <dbReference type="ARBA" id="ARBA00022771"/>
    </source>
</evidence>
<organism evidence="6 7">
    <name type="scientific">Sitophilus oryzae</name>
    <name type="common">Rice weevil</name>
    <name type="synonym">Curculio oryzae</name>
    <dbReference type="NCBI Taxonomy" id="7048"/>
    <lineage>
        <taxon>Eukaryota</taxon>
        <taxon>Metazoa</taxon>
        <taxon>Ecdysozoa</taxon>
        <taxon>Arthropoda</taxon>
        <taxon>Hexapoda</taxon>
        <taxon>Insecta</taxon>
        <taxon>Pterygota</taxon>
        <taxon>Neoptera</taxon>
        <taxon>Endopterygota</taxon>
        <taxon>Coleoptera</taxon>
        <taxon>Polyphaga</taxon>
        <taxon>Cucujiformia</taxon>
        <taxon>Curculionidae</taxon>
        <taxon>Dryophthorinae</taxon>
        <taxon>Sitophilus</taxon>
    </lineage>
</organism>
<feature type="domain" description="RING-type" evidence="5">
    <location>
        <begin position="25"/>
        <end position="60"/>
    </location>
</feature>
<keyword evidence="2 4" id="KW-0863">Zinc-finger</keyword>
<dbReference type="AlphaFoldDB" id="A0A6J2XFJ7"/>
<dbReference type="GO" id="GO:0005737">
    <property type="term" value="C:cytoplasm"/>
    <property type="evidence" value="ECO:0007669"/>
    <property type="project" value="TreeGrafter"/>
</dbReference>
<dbReference type="SUPFAM" id="SSF49599">
    <property type="entry name" value="TRAF domain-like"/>
    <property type="match status" value="1"/>
</dbReference>
<name>A0A6J2XFJ7_SITOR</name>
<protein>
    <submittedName>
        <fullName evidence="7">E3 ubiquitin-protein ligase SINA-like 9</fullName>
    </submittedName>
</protein>
<dbReference type="InterPro" id="IPR001841">
    <property type="entry name" value="Znf_RING"/>
</dbReference>
<dbReference type="UniPathway" id="UPA00143"/>
<dbReference type="Pfam" id="PF21361">
    <property type="entry name" value="Sina_ZnF"/>
    <property type="match status" value="1"/>
</dbReference>
<sequence length="274" mass="32249">MYSLCNQNFDDGRELEEKVRKEFECPVCAEYAAPPIFMCPNSHIICARCWQLCPSCPICRANKIKSRAYTLERIHTFISFPCKFENCTFLGQGFETLSHEKGCEYAPTRCPLADNFQCTVISPYKDLHTHLKEKHYENVYYTKSANFVAKKFSEKCRNEFVIVFYYNDTLFQLKWKYDQNFPAVRCILSKTSPYHPQCGYACKLKFYQKDSIHVTRRVTFKANGLAEFCLFLPDLLEITTAEGDLIYSFEIHSYDTRYRLRLNESDYITITKEE</sequence>
<dbReference type="RefSeq" id="XP_030749725.1">
    <property type="nucleotide sequence ID" value="XM_030893865.1"/>
</dbReference>
<dbReference type="GO" id="GO:0043161">
    <property type="term" value="P:proteasome-mediated ubiquitin-dependent protein catabolic process"/>
    <property type="evidence" value="ECO:0007669"/>
    <property type="project" value="TreeGrafter"/>
</dbReference>
<evidence type="ECO:0000256" key="1">
    <source>
        <dbReference type="ARBA" id="ARBA00022723"/>
    </source>
</evidence>
<dbReference type="GeneID" id="115877618"/>
<dbReference type="GO" id="GO:0061630">
    <property type="term" value="F:ubiquitin protein ligase activity"/>
    <property type="evidence" value="ECO:0007669"/>
    <property type="project" value="TreeGrafter"/>
</dbReference>
<keyword evidence="1" id="KW-0479">Metal-binding</keyword>
<accession>A0A6J2XFJ7</accession>
<dbReference type="GO" id="GO:0031624">
    <property type="term" value="F:ubiquitin conjugating enzyme binding"/>
    <property type="evidence" value="ECO:0007669"/>
    <property type="project" value="TreeGrafter"/>
</dbReference>
<dbReference type="InterPro" id="IPR013083">
    <property type="entry name" value="Znf_RING/FYVE/PHD"/>
</dbReference>
<dbReference type="Proteomes" id="UP000504635">
    <property type="component" value="Unplaced"/>
</dbReference>
<dbReference type="GO" id="GO:0008270">
    <property type="term" value="F:zinc ion binding"/>
    <property type="evidence" value="ECO:0007669"/>
    <property type="project" value="UniProtKB-KW"/>
</dbReference>
<proteinExistence type="predicted"/>
<dbReference type="PANTHER" id="PTHR45877">
    <property type="entry name" value="E3 UBIQUITIN-PROTEIN LIGASE SIAH2"/>
    <property type="match status" value="1"/>
</dbReference>
<dbReference type="PROSITE" id="PS50089">
    <property type="entry name" value="ZF_RING_2"/>
    <property type="match status" value="1"/>
</dbReference>
<dbReference type="Pfam" id="PF21362">
    <property type="entry name" value="Sina_RING"/>
    <property type="match status" value="1"/>
</dbReference>
<dbReference type="InParanoid" id="A0A6J2XFJ7"/>
<gene>
    <name evidence="7" type="primary">LOC115877618</name>
</gene>
<dbReference type="OrthoDB" id="8182903at2759"/>
<evidence type="ECO:0000259" key="5">
    <source>
        <dbReference type="PROSITE" id="PS50089"/>
    </source>
</evidence>
<keyword evidence="6" id="KW-1185">Reference proteome</keyword>
<dbReference type="Gene3D" id="3.30.40.10">
    <property type="entry name" value="Zinc/RING finger domain, C3HC4 (zinc finger)"/>
    <property type="match status" value="2"/>
</dbReference>
<dbReference type="GO" id="GO:0016567">
    <property type="term" value="P:protein ubiquitination"/>
    <property type="evidence" value="ECO:0007669"/>
    <property type="project" value="UniProtKB-UniPathway"/>
</dbReference>
<evidence type="ECO:0000313" key="6">
    <source>
        <dbReference type="Proteomes" id="UP000504635"/>
    </source>
</evidence>
<dbReference type="InterPro" id="IPR004162">
    <property type="entry name" value="SINA-like_animal"/>
</dbReference>
<dbReference type="PANTHER" id="PTHR45877:SF2">
    <property type="entry name" value="E3 UBIQUITIN-PROTEIN LIGASE SINA-RELATED"/>
    <property type="match status" value="1"/>
</dbReference>
<dbReference type="SUPFAM" id="SSF57850">
    <property type="entry name" value="RING/U-box"/>
    <property type="match status" value="1"/>
</dbReference>
<dbReference type="InterPro" id="IPR049548">
    <property type="entry name" value="Sina-like_RING"/>
</dbReference>
<evidence type="ECO:0000256" key="4">
    <source>
        <dbReference type="PROSITE-ProRule" id="PRU00175"/>
    </source>
</evidence>
<evidence type="ECO:0000256" key="3">
    <source>
        <dbReference type="ARBA" id="ARBA00022833"/>
    </source>
</evidence>
<reference evidence="7" key="1">
    <citation type="submission" date="2025-08" db="UniProtKB">
        <authorList>
            <consortium name="RefSeq"/>
        </authorList>
    </citation>
    <scope>IDENTIFICATION</scope>
    <source>
        <tissue evidence="7">Gonads</tissue>
    </source>
</reference>
<keyword evidence="3" id="KW-0862">Zinc</keyword>
<evidence type="ECO:0000313" key="7">
    <source>
        <dbReference type="RefSeq" id="XP_030749725.1"/>
    </source>
</evidence>
<dbReference type="KEGG" id="soy:115877618"/>